<evidence type="ECO:0000256" key="1">
    <source>
        <dbReference type="SAM" id="MobiDB-lite"/>
    </source>
</evidence>
<sequence length="219" mass="24251">MAKSSEENPRLQVPADIQAPWVDSGHSGSLTPRMQLDFDGAEESQHGNHPDSEQIPIPIADKDIELTPSSIKQISAKYSLDTLHFSVEAILFPICQGARLSNFGLKPTSVWLENAIRNISNMLQYSMEHQLSFNCYKLIQLEMLMESAESALLLMFYSGSTYDAGKNGLCQALADGWCWYNVAGARKYSCRYGAGRLDDGDCSSSVYMLTHLLIAAVLF</sequence>
<keyword evidence="3" id="KW-1185">Reference proteome</keyword>
<dbReference type="Proteomes" id="UP001279734">
    <property type="component" value="Unassembled WGS sequence"/>
</dbReference>
<feature type="compositionally biased region" description="Basic and acidic residues" evidence="1">
    <location>
        <begin position="43"/>
        <end position="52"/>
    </location>
</feature>
<evidence type="ECO:0000313" key="2">
    <source>
        <dbReference type="EMBL" id="GMH00863.1"/>
    </source>
</evidence>
<organism evidence="2 3">
    <name type="scientific">Nepenthes gracilis</name>
    <name type="common">Slender pitcher plant</name>
    <dbReference type="NCBI Taxonomy" id="150966"/>
    <lineage>
        <taxon>Eukaryota</taxon>
        <taxon>Viridiplantae</taxon>
        <taxon>Streptophyta</taxon>
        <taxon>Embryophyta</taxon>
        <taxon>Tracheophyta</taxon>
        <taxon>Spermatophyta</taxon>
        <taxon>Magnoliopsida</taxon>
        <taxon>eudicotyledons</taxon>
        <taxon>Gunneridae</taxon>
        <taxon>Pentapetalae</taxon>
        <taxon>Caryophyllales</taxon>
        <taxon>Nepenthaceae</taxon>
        <taxon>Nepenthes</taxon>
    </lineage>
</organism>
<accession>A0AAD3P948</accession>
<gene>
    <name evidence="2" type="ORF">Nepgr_002702</name>
</gene>
<dbReference type="AlphaFoldDB" id="A0AAD3P948"/>
<comment type="caution">
    <text evidence="2">The sequence shown here is derived from an EMBL/GenBank/DDBJ whole genome shotgun (WGS) entry which is preliminary data.</text>
</comment>
<name>A0AAD3P948_NEPGR</name>
<protein>
    <submittedName>
        <fullName evidence="2">Uncharacterized protein</fullName>
    </submittedName>
</protein>
<reference evidence="2" key="1">
    <citation type="submission" date="2023-05" db="EMBL/GenBank/DDBJ databases">
        <title>Nepenthes gracilis genome sequencing.</title>
        <authorList>
            <person name="Fukushima K."/>
        </authorList>
    </citation>
    <scope>NUCLEOTIDE SEQUENCE</scope>
    <source>
        <strain evidence="2">SING2019-196</strain>
    </source>
</reference>
<proteinExistence type="predicted"/>
<evidence type="ECO:0000313" key="3">
    <source>
        <dbReference type="Proteomes" id="UP001279734"/>
    </source>
</evidence>
<dbReference type="EMBL" id="BSYO01000002">
    <property type="protein sequence ID" value="GMH00863.1"/>
    <property type="molecule type" value="Genomic_DNA"/>
</dbReference>
<feature type="region of interest" description="Disordered" evidence="1">
    <location>
        <begin position="1"/>
        <end position="56"/>
    </location>
</feature>